<protein>
    <submittedName>
        <fullName evidence="1">Uncharacterized protein</fullName>
    </submittedName>
</protein>
<dbReference type="AlphaFoldDB" id="A0A0A8YSC4"/>
<evidence type="ECO:0000313" key="1">
    <source>
        <dbReference type="EMBL" id="JAD25322.1"/>
    </source>
</evidence>
<sequence>MVVFEIYRGHKWQTEMAKFLHGKSRFLKAMEFHSADDSSGHYKHPSIEWVKKQQELLCLDSRASKDARFLFFKGQLVSNHQDICHHERYKREYYDDLYEV</sequence>
<organism evidence="1">
    <name type="scientific">Arundo donax</name>
    <name type="common">Giant reed</name>
    <name type="synonym">Donax arundinaceus</name>
    <dbReference type="NCBI Taxonomy" id="35708"/>
    <lineage>
        <taxon>Eukaryota</taxon>
        <taxon>Viridiplantae</taxon>
        <taxon>Streptophyta</taxon>
        <taxon>Embryophyta</taxon>
        <taxon>Tracheophyta</taxon>
        <taxon>Spermatophyta</taxon>
        <taxon>Magnoliopsida</taxon>
        <taxon>Liliopsida</taxon>
        <taxon>Poales</taxon>
        <taxon>Poaceae</taxon>
        <taxon>PACMAD clade</taxon>
        <taxon>Arundinoideae</taxon>
        <taxon>Arundineae</taxon>
        <taxon>Arundo</taxon>
    </lineage>
</organism>
<accession>A0A0A8YSC4</accession>
<name>A0A0A8YSC4_ARUDO</name>
<dbReference type="EMBL" id="GBRH01272573">
    <property type="protein sequence ID" value="JAD25322.1"/>
    <property type="molecule type" value="Transcribed_RNA"/>
</dbReference>
<reference evidence="1" key="1">
    <citation type="submission" date="2014-09" db="EMBL/GenBank/DDBJ databases">
        <authorList>
            <person name="Magalhaes I.L.F."/>
            <person name="Oliveira U."/>
            <person name="Santos F.R."/>
            <person name="Vidigal T.H.D.A."/>
            <person name="Brescovit A.D."/>
            <person name="Santos A.J."/>
        </authorList>
    </citation>
    <scope>NUCLEOTIDE SEQUENCE</scope>
    <source>
        <tissue evidence="1">Shoot tissue taken approximately 20 cm above the soil surface</tissue>
    </source>
</reference>
<proteinExistence type="predicted"/>
<reference evidence="1" key="2">
    <citation type="journal article" date="2015" name="Data Brief">
        <title>Shoot transcriptome of the giant reed, Arundo donax.</title>
        <authorList>
            <person name="Barrero R.A."/>
            <person name="Guerrero F.D."/>
            <person name="Moolhuijzen P."/>
            <person name="Goolsby J.A."/>
            <person name="Tidwell J."/>
            <person name="Bellgard S.E."/>
            <person name="Bellgard M.I."/>
        </authorList>
    </citation>
    <scope>NUCLEOTIDE SEQUENCE</scope>
    <source>
        <tissue evidence="1">Shoot tissue taken approximately 20 cm above the soil surface</tissue>
    </source>
</reference>